<name>A0A1H4AUZ7_9BACI</name>
<dbReference type="Gene3D" id="3.30.160.170">
    <property type="entry name" value="FlaG-like"/>
    <property type="match status" value="1"/>
</dbReference>
<feature type="region of interest" description="Disordered" evidence="1">
    <location>
        <begin position="1"/>
        <end position="50"/>
    </location>
</feature>
<gene>
    <name evidence="2" type="ORF">SAMN05421743_104210</name>
</gene>
<organism evidence="2 3">
    <name type="scientific">Thalassobacillus cyri</name>
    <dbReference type="NCBI Taxonomy" id="571932"/>
    <lineage>
        <taxon>Bacteria</taxon>
        <taxon>Bacillati</taxon>
        <taxon>Bacillota</taxon>
        <taxon>Bacilli</taxon>
        <taxon>Bacillales</taxon>
        <taxon>Bacillaceae</taxon>
        <taxon>Thalassobacillus</taxon>
    </lineage>
</organism>
<dbReference type="InterPro" id="IPR005186">
    <property type="entry name" value="FlaG"/>
</dbReference>
<dbReference type="InterPro" id="IPR035924">
    <property type="entry name" value="FlaG-like_sf"/>
</dbReference>
<dbReference type="PANTHER" id="PTHR37166">
    <property type="entry name" value="PROTEIN FLAG"/>
    <property type="match status" value="1"/>
</dbReference>
<dbReference type="Proteomes" id="UP000198584">
    <property type="component" value="Unassembled WGS sequence"/>
</dbReference>
<dbReference type="STRING" id="571932.SAMN05421743_104210"/>
<dbReference type="PANTHER" id="PTHR37166:SF1">
    <property type="entry name" value="PROTEIN FLAG"/>
    <property type="match status" value="1"/>
</dbReference>
<dbReference type="NCBIfam" id="NF005834">
    <property type="entry name" value="PRK07738.1"/>
    <property type="match status" value="1"/>
</dbReference>
<feature type="compositionally biased region" description="Basic and acidic residues" evidence="1">
    <location>
        <begin position="31"/>
        <end position="50"/>
    </location>
</feature>
<keyword evidence="2" id="KW-0966">Cell projection</keyword>
<protein>
    <submittedName>
        <fullName evidence="2">Flagellar protein FlaG</fullName>
    </submittedName>
</protein>
<dbReference type="SUPFAM" id="SSF160214">
    <property type="entry name" value="FlaG-like"/>
    <property type="match status" value="1"/>
</dbReference>
<dbReference type="EMBL" id="FNQR01000004">
    <property type="protein sequence ID" value="SEA39680.1"/>
    <property type="molecule type" value="Genomic_DNA"/>
</dbReference>
<reference evidence="2 3" key="1">
    <citation type="submission" date="2016-10" db="EMBL/GenBank/DDBJ databases">
        <authorList>
            <person name="de Groot N.N."/>
        </authorList>
    </citation>
    <scope>NUCLEOTIDE SEQUENCE [LARGE SCALE GENOMIC DNA]</scope>
    <source>
        <strain evidence="2 3">CCM7597</strain>
    </source>
</reference>
<dbReference type="RefSeq" id="WP_245728873.1">
    <property type="nucleotide sequence ID" value="NZ_FNQR01000004.1"/>
</dbReference>
<keyword evidence="2" id="KW-0282">Flagellum</keyword>
<accession>A0A1H4AUZ7</accession>
<dbReference type="AlphaFoldDB" id="A0A1H4AUZ7"/>
<keyword evidence="3" id="KW-1185">Reference proteome</keyword>
<feature type="compositionally biased region" description="Low complexity" evidence="1">
    <location>
        <begin position="8"/>
        <end position="26"/>
    </location>
</feature>
<sequence>MNVEKIFSSSQLLQQSSHHSRSTSVQDDLTVEEKTKASKVTHEGHQKNLDKHNTEEIVKGFNEFLEPANTSLKFEFHDKLDEYYVTLIDTETKEVVKEIPPKRLLDLYAAMAESLGFIVDHKI</sequence>
<proteinExistence type="predicted"/>
<dbReference type="Pfam" id="PF03646">
    <property type="entry name" value="FlaG"/>
    <property type="match status" value="1"/>
</dbReference>
<evidence type="ECO:0000313" key="3">
    <source>
        <dbReference type="Proteomes" id="UP000198584"/>
    </source>
</evidence>
<evidence type="ECO:0000256" key="1">
    <source>
        <dbReference type="SAM" id="MobiDB-lite"/>
    </source>
</evidence>
<keyword evidence="2" id="KW-0969">Cilium</keyword>
<evidence type="ECO:0000313" key="2">
    <source>
        <dbReference type="EMBL" id="SEA39680.1"/>
    </source>
</evidence>